<protein>
    <submittedName>
        <fullName evidence="1">Uncharacterized protein</fullName>
    </submittedName>
</protein>
<evidence type="ECO:0000313" key="1">
    <source>
        <dbReference type="EMBL" id="KAH7292457.1"/>
    </source>
</evidence>
<evidence type="ECO:0000313" key="2">
    <source>
        <dbReference type="Proteomes" id="UP000825935"/>
    </source>
</evidence>
<proteinExistence type="predicted"/>
<comment type="caution">
    <text evidence="1">The sequence shown here is derived from an EMBL/GenBank/DDBJ whole genome shotgun (WGS) entry which is preliminary data.</text>
</comment>
<dbReference type="AlphaFoldDB" id="A0A8T2R969"/>
<accession>A0A8T2R969</accession>
<dbReference type="EMBL" id="CM035434">
    <property type="protein sequence ID" value="KAH7292457.1"/>
    <property type="molecule type" value="Genomic_DNA"/>
</dbReference>
<name>A0A8T2R969_CERRI</name>
<sequence length="108" mass="12048">MAMSSPASRSTVQSPSPVRVRKLWDPSAFACTVAPSSSESLVYTQNKKLIFVLAFREMRDSRGRSASETDILTAHEESGSSHIRVVKEIRCSVYMDLSSTCLSVFHYR</sequence>
<dbReference type="Proteomes" id="UP000825935">
    <property type="component" value="Chromosome 29"/>
</dbReference>
<keyword evidence="2" id="KW-1185">Reference proteome</keyword>
<reference evidence="1" key="1">
    <citation type="submission" date="2021-08" db="EMBL/GenBank/DDBJ databases">
        <title>WGS assembly of Ceratopteris richardii.</title>
        <authorList>
            <person name="Marchant D.B."/>
            <person name="Chen G."/>
            <person name="Jenkins J."/>
            <person name="Shu S."/>
            <person name="Leebens-Mack J."/>
            <person name="Grimwood J."/>
            <person name="Schmutz J."/>
            <person name="Soltis P."/>
            <person name="Soltis D."/>
            <person name="Chen Z.-H."/>
        </authorList>
    </citation>
    <scope>NUCLEOTIDE SEQUENCE</scope>
    <source>
        <strain evidence="1">Whitten #5841</strain>
        <tissue evidence="1">Leaf</tissue>
    </source>
</reference>
<gene>
    <name evidence="1" type="ORF">KP509_29G069900</name>
</gene>
<organism evidence="1 2">
    <name type="scientific">Ceratopteris richardii</name>
    <name type="common">Triangle waterfern</name>
    <dbReference type="NCBI Taxonomy" id="49495"/>
    <lineage>
        <taxon>Eukaryota</taxon>
        <taxon>Viridiplantae</taxon>
        <taxon>Streptophyta</taxon>
        <taxon>Embryophyta</taxon>
        <taxon>Tracheophyta</taxon>
        <taxon>Polypodiopsida</taxon>
        <taxon>Polypodiidae</taxon>
        <taxon>Polypodiales</taxon>
        <taxon>Pteridineae</taxon>
        <taxon>Pteridaceae</taxon>
        <taxon>Parkerioideae</taxon>
        <taxon>Ceratopteris</taxon>
    </lineage>
</organism>